<dbReference type="OrthoDB" id="337750at2759"/>
<evidence type="ECO:0000256" key="11">
    <source>
        <dbReference type="SAM" id="Phobius"/>
    </source>
</evidence>
<dbReference type="PANTHER" id="PTHR14083:SF9">
    <property type="entry name" value="OS06G0620600 PROTEIN"/>
    <property type="match status" value="1"/>
</dbReference>
<keyword evidence="8 11" id="KW-1133">Transmembrane helix</keyword>
<proteinExistence type="inferred from homology"/>
<comment type="subcellular location">
    <subcellularLocation>
        <location evidence="1">Endoplasmic reticulum membrane</location>
        <topology evidence="1">Multi-pass membrane protein</topology>
    </subcellularLocation>
    <subcellularLocation>
        <location evidence="2">Golgi apparatus membrane</location>
        <topology evidence="2">Multi-pass membrane protein</topology>
    </subcellularLocation>
</comment>
<evidence type="ECO:0000256" key="2">
    <source>
        <dbReference type="ARBA" id="ARBA00004653"/>
    </source>
</evidence>
<feature type="transmembrane region" description="Helical" evidence="11">
    <location>
        <begin position="76"/>
        <end position="96"/>
    </location>
</feature>
<dbReference type="InterPro" id="IPR005578">
    <property type="entry name" value="Yif1_fam"/>
</dbReference>
<evidence type="ECO:0000256" key="9">
    <source>
        <dbReference type="ARBA" id="ARBA00023034"/>
    </source>
</evidence>
<dbReference type="GO" id="GO:0005789">
    <property type="term" value="C:endoplasmic reticulum membrane"/>
    <property type="evidence" value="ECO:0007669"/>
    <property type="project" value="UniProtKB-SubCell"/>
</dbReference>
<evidence type="ECO:0000256" key="8">
    <source>
        <dbReference type="ARBA" id="ARBA00022989"/>
    </source>
</evidence>
<reference evidence="12" key="2">
    <citation type="submission" date="2021-02" db="EMBL/GenBank/DDBJ databases">
        <authorList>
            <person name="Kimball J.A."/>
            <person name="Haas M.W."/>
            <person name="Macchietto M."/>
            <person name="Kono T."/>
            <person name="Duquette J."/>
            <person name="Shao M."/>
        </authorList>
    </citation>
    <scope>NUCLEOTIDE SEQUENCE</scope>
    <source>
        <tissue evidence="12">Fresh leaf tissue</tissue>
    </source>
</reference>
<comment type="caution">
    <text evidence="12">The sequence shown here is derived from an EMBL/GenBank/DDBJ whole genome shotgun (WGS) entry which is preliminary data.</text>
</comment>
<dbReference type="GO" id="GO:0000139">
    <property type="term" value="C:Golgi membrane"/>
    <property type="evidence" value="ECO:0007669"/>
    <property type="project" value="UniProtKB-SubCell"/>
</dbReference>
<dbReference type="Pfam" id="PF03878">
    <property type="entry name" value="YIF1"/>
    <property type="match status" value="1"/>
</dbReference>
<dbReference type="PANTHER" id="PTHR14083">
    <property type="entry name" value="YIP1 INTERACTING FACTOR HOMOLOG YIF1 PROTEIN"/>
    <property type="match status" value="1"/>
</dbReference>
<dbReference type="GO" id="GO:0015031">
    <property type="term" value="P:protein transport"/>
    <property type="evidence" value="ECO:0007669"/>
    <property type="project" value="UniProtKB-KW"/>
</dbReference>
<comment type="similarity">
    <text evidence="3">Belongs to the YIF1 family.</text>
</comment>
<dbReference type="GO" id="GO:0005793">
    <property type="term" value="C:endoplasmic reticulum-Golgi intermediate compartment"/>
    <property type="evidence" value="ECO:0007669"/>
    <property type="project" value="TreeGrafter"/>
</dbReference>
<evidence type="ECO:0000313" key="12">
    <source>
        <dbReference type="EMBL" id="KAG8037192.1"/>
    </source>
</evidence>
<reference evidence="12" key="1">
    <citation type="journal article" date="2021" name="bioRxiv">
        <title>Whole Genome Assembly and Annotation of Northern Wild Rice, Zizania palustris L., Supports a Whole Genome Duplication in the Zizania Genus.</title>
        <authorList>
            <person name="Haas M."/>
            <person name="Kono T."/>
            <person name="Macchietto M."/>
            <person name="Millas R."/>
            <person name="McGilp L."/>
            <person name="Shao M."/>
            <person name="Duquette J."/>
            <person name="Hirsch C.N."/>
            <person name="Kimball J."/>
        </authorList>
    </citation>
    <scope>NUCLEOTIDE SEQUENCE</scope>
    <source>
        <tissue evidence="12">Fresh leaf tissue</tissue>
    </source>
</reference>
<keyword evidence="9" id="KW-0333">Golgi apparatus</keyword>
<dbReference type="GO" id="GO:0006888">
    <property type="term" value="P:endoplasmic reticulum to Golgi vesicle-mediated transport"/>
    <property type="evidence" value="ECO:0007669"/>
    <property type="project" value="InterPro"/>
</dbReference>
<dbReference type="AlphaFoldDB" id="A0A8J5QYW4"/>
<dbReference type="Proteomes" id="UP000729402">
    <property type="component" value="Unassembled WGS sequence"/>
</dbReference>
<evidence type="ECO:0000256" key="4">
    <source>
        <dbReference type="ARBA" id="ARBA00022448"/>
    </source>
</evidence>
<evidence type="ECO:0000256" key="3">
    <source>
        <dbReference type="ARBA" id="ARBA00009727"/>
    </source>
</evidence>
<keyword evidence="13" id="KW-1185">Reference proteome</keyword>
<accession>A0A8J5QYW4</accession>
<evidence type="ECO:0000256" key="5">
    <source>
        <dbReference type="ARBA" id="ARBA00022692"/>
    </source>
</evidence>
<evidence type="ECO:0000256" key="6">
    <source>
        <dbReference type="ARBA" id="ARBA00022824"/>
    </source>
</evidence>
<keyword evidence="10 11" id="KW-0472">Membrane</keyword>
<sequence>MGIETDEGRAAGGAYDKIMGMEALRKEGLEGGRSGAGEVYPETLTLLFSKGLLDWFLQVILIRVLLYMLGTGETPLLDIVAYAGYGFVGTSLAMLVRIF</sequence>
<evidence type="ECO:0000256" key="7">
    <source>
        <dbReference type="ARBA" id="ARBA00022927"/>
    </source>
</evidence>
<keyword evidence="5 11" id="KW-0812">Transmembrane</keyword>
<evidence type="ECO:0000313" key="13">
    <source>
        <dbReference type="Proteomes" id="UP000729402"/>
    </source>
</evidence>
<organism evidence="12 13">
    <name type="scientific">Zizania palustris</name>
    <name type="common">Northern wild rice</name>
    <dbReference type="NCBI Taxonomy" id="103762"/>
    <lineage>
        <taxon>Eukaryota</taxon>
        <taxon>Viridiplantae</taxon>
        <taxon>Streptophyta</taxon>
        <taxon>Embryophyta</taxon>
        <taxon>Tracheophyta</taxon>
        <taxon>Spermatophyta</taxon>
        <taxon>Magnoliopsida</taxon>
        <taxon>Liliopsida</taxon>
        <taxon>Poales</taxon>
        <taxon>Poaceae</taxon>
        <taxon>BOP clade</taxon>
        <taxon>Oryzoideae</taxon>
        <taxon>Oryzeae</taxon>
        <taxon>Zizaniinae</taxon>
        <taxon>Zizania</taxon>
    </lineage>
</organism>
<keyword evidence="7" id="KW-0653">Protein transport</keyword>
<evidence type="ECO:0000256" key="1">
    <source>
        <dbReference type="ARBA" id="ARBA00004477"/>
    </source>
</evidence>
<name>A0A8J5QYW4_ZIZPA</name>
<protein>
    <submittedName>
        <fullName evidence="12">Uncharacterized protein</fullName>
    </submittedName>
</protein>
<gene>
    <name evidence="12" type="ORF">GUJ93_ZPchr0029g29032</name>
</gene>
<dbReference type="GO" id="GO:0030134">
    <property type="term" value="C:COPII-coated ER to Golgi transport vesicle"/>
    <property type="evidence" value="ECO:0007669"/>
    <property type="project" value="TreeGrafter"/>
</dbReference>
<keyword evidence="4" id="KW-0813">Transport</keyword>
<evidence type="ECO:0000256" key="10">
    <source>
        <dbReference type="ARBA" id="ARBA00023136"/>
    </source>
</evidence>
<dbReference type="EMBL" id="JAAALK010002065">
    <property type="protein sequence ID" value="KAG8037192.1"/>
    <property type="molecule type" value="Genomic_DNA"/>
</dbReference>
<keyword evidence="6" id="KW-0256">Endoplasmic reticulum</keyword>